<dbReference type="InterPro" id="IPR058245">
    <property type="entry name" value="NreC/VraR/RcsB-like_REC"/>
</dbReference>
<evidence type="ECO:0000259" key="6">
    <source>
        <dbReference type="PROSITE" id="PS50043"/>
    </source>
</evidence>
<dbReference type="InterPro" id="IPR001789">
    <property type="entry name" value="Sig_transdc_resp-reg_receiver"/>
</dbReference>
<dbReference type="PROSITE" id="PS00622">
    <property type="entry name" value="HTH_LUXR_1"/>
    <property type="match status" value="1"/>
</dbReference>
<dbReference type="SMART" id="SM00448">
    <property type="entry name" value="REC"/>
    <property type="match status" value="1"/>
</dbReference>
<name>A0A9D2J4L0_9MICO</name>
<dbReference type="PROSITE" id="PS50043">
    <property type="entry name" value="HTH_LUXR_2"/>
    <property type="match status" value="1"/>
</dbReference>
<protein>
    <submittedName>
        <fullName evidence="8">Response regulator transcription factor</fullName>
    </submittedName>
</protein>
<dbReference type="SUPFAM" id="SSF52172">
    <property type="entry name" value="CheY-like"/>
    <property type="match status" value="1"/>
</dbReference>
<organism evidence="8 9">
    <name type="scientific">Candidatus Ruania gallistercoris</name>
    <dbReference type="NCBI Taxonomy" id="2838746"/>
    <lineage>
        <taxon>Bacteria</taxon>
        <taxon>Bacillati</taxon>
        <taxon>Actinomycetota</taxon>
        <taxon>Actinomycetes</taxon>
        <taxon>Micrococcales</taxon>
        <taxon>Ruaniaceae</taxon>
        <taxon>Ruania</taxon>
    </lineage>
</organism>
<evidence type="ECO:0000256" key="2">
    <source>
        <dbReference type="ARBA" id="ARBA00023015"/>
    </source>
</evidence>
<reference evidence="8" key="1">
    <citation type="journal article" date="2021" name="PeerJ">
        <title>Extensive microbial diversity within the chicken gut microbiome revealed by metagenomics and culture.</title>
        <authorList>
            <person name="Gilroy R."/>
            <person name="Ravi A."/>
            <person name="Getino M."/>
            <person name="Pursley I."/>
            <person name="Horton D.L."/>
            <person name="Alikhan N.F."/>
            <person name="Baker D."/>
            <person name="Gharbi K."/>
            <person name="Hall N."/>
            <person name="Watson M."/>
            <person name="Adriaenssens E.M."/>
            <person name="Foster-Nyarko E."/>
            <person name="Jarju S."/>
            <person name="Secka A."/>
            <person name="Antonio M."/>
            <person name="Oren A."/>
            <person name="Chaudhuri R.R."/>
            <person name="La Ragione R."/>
            <person name="Hildebrand F."/>
            <person name="Pallen M.J."/>
        </authorList>
    </citation>
    <scope>NUCLEOTIDE SEQUENCE</scope>
    <source>
        <strain evidence="8">ChiGjej4B4-7305</strain>
    </source>
</reference>
<dbReference type="PRINTS" id="PR00038">
    <property type="entry name" value="HTHLUXR"/>
</dbReference>
<dbReference type="SUPFAM" id="SSF46894">
    <property type="entry name" value="C-terminal effector domain of the bipartite response regulators"/>
    <property type="match status" value="1"/>
</dbReference>
<dbReference type="CDD" id="cd06170">
    <property type="entry name" value="LuxR_C_like"/>
    <property type="match status" value="1"/>
</dbReference>
<reference evidence="8" key="2">
    <citation type="submission" date="2021-04" db="EMBL/GenBank/DDBJ databases">
        <authorList>
            <person name="Gilroy R."/>
        </authorList>
    </citation>
    <scope>NUCLEOTIDE SEQUENCE</scope>
    <source>
        <strain evidence="8">ChiGjej4B4-7305</strain>
    </source>
</reference>
<evidence type="ECO:0000313" key="9">
    <source>
        <dbReference type="Proteomes" id="UP000824037"/>
    </source>
</evidence>
<keyword evidence="4" id="KW-0804">Transcription</keyword>
<dbReference type="CDD" id="cd17535">
    <property type="entry name" value="REC_NarL-like"/>
    <property type="match status" value="1"/>
</dbReference>
<gene>
    <name evidence="8" type="ORF">H9815_11735</name>
</gene>
<dbReference type="PROSITE" id="PS50110">
    <property type="entry name" value="RESPONSE_REGULATORY"/>
    <property type="match status" value="1"/>
</dbReference>
<keyword evidence="2" id="KW-0805">Transcription regulation</keyword>
<dbReference type="Proteomes" id="UP000824037">
    <property type="component" value="Unassembled WGS sequence"/>
</dbReference>
<dbReference type="Pfam" id="PF00196">
    <property type="entry name" value="GerE"/>
    <property type="match status" value="1"/>
</dbReference>
<comment type="caution">
    <text evidence="8">The sequence shown here is derived from an EMBL/GenBank/DDBJ whole genome shotgun (WGS) entry which is preliminary data.</text>
</comment>
<feature type="domain" description="HTH luxR-type" evidence="6">
    <location>
        <begin position="140"/>
        <end position="205"/>
    </location>
</feature>
<evidence type="ECO:0000256" key="3">
    <source>
        <dbReference type="ARBA" id="ARBA00023125"/>
    </source>
</evidence>
<accession>A0A9D2J4L0</accession>
<dbReference type="InterPro" id="IPR016032">
    <property type="entry name" value="Sig_transdc_resp-reg_C-effctor"/>
</dbReference>
<dbReference type="GO" id="GO:0006355">
    <property type="term" value="P:regulation of DNA-templated transcription"/>
    <property type="evidence" value="ECO:0007669"/>
    <property type="project" value="InterPro"/>
</dbReference>
<sequence>MADPIRVLLVDDHPVVRDGLHGQLQAAPDITVTAEAGSAAEALALLGRHRVDVVVTDLRMPGIDGIELIAQIRNEHPQVEVLVLTTYESQQDVRGALAAGARSYLLKDSERVRLFQAIRDTARGRRSLSPAVQRQLDAEVRTVVPVLSARELEVLTLVAAGRTNTQIGAALFVGAATVKTHLQHIFAKLGASDRAAAVAIAYRRGWL</sequence>
<dbReference type="InterPro" id="IPR000792">
    <property type="entry name" value="Tscrpt_reg_LuxR_C"/>
</dbReference>
<keyword evidence="3" id="KW-0238">DNA-binding</keyword>
<dbReference type="InterPro" id="IPR039420">
    <property type="entry name" value="WalR-like"/>
</dbReference>
<keyword evidence="1 5" id="KW-0597">Phosphoprotein</keyword>
<evidence type="ECO:0000313" key="8">
    <source>
        <dbReference type="EMBL" id="HIZ36441.1"/>
    </source>
</evidence>
<evidence type="ECO:0000256" key="4">
    <source>
        <dbReference type="ARBA" id="ARBA00023163"/>
    </source>
</evidence>
<dbReference type="Gene3D" id="3.40.50.2300">
    <property type="match status" value="1"/>
</dbReference>
<dbReference type="Pfam" id="PF00072">
    <property type="entry name" value="Response_reg"/>
    <property type="match status" value="1"/>
</dbReference>
<feature type="domain" description="Response regulatory" evidence="7">
    <location>
        <begin position="6"/>
        <end position="122"/>
    </location>
</feature>
<dbReference type="PANTHER" id="PTHR43214:SF24">
    <property type="entry name" value="TRANSCRIPTIONAL REGULATORY PROTEIN NARL-RELATED"/>
    <property type="match status" value="1"/>
</dbReference>
<dbReference type="AlphaFoldDB" id="A0A9D2J4L0"/>
<dbReference type="EMBL" id="DXBY01000201">
    <property type="protein sequence ID" value="HIZ36441.1"/>
    <property type="molecule type" value="Genomic_DNA"/>
</dbReference>
<dbReference type="GO" id="GO:0003677">
    <property type="term" value="F:DNA binding"/>
    <property type="evidence" value="ECO:0007669"/>
    <property type="project" value="UniProtKB-KW"/>
</dbReference>
<feature type="modified residue" description="4-aspartylphosphate" evidence="5">
    <location>
        <position position="57"/>
    </location>
</feature>
<dbReference type="GO" id="GO:0000160">
    <property type="term" value="P:phosphorelay signal transduction system"/>
    <property type="evidence" value="ECO:0007669"/>
    <property type="project" value="InterPro"/>
</dbReference>
<dbReference type="InterPro" id="IPR011006">
    <property type="entry name" value="CheY-like_superfamily"/>
</dbReference>
<dbReference type="PANTHER" id="PTHR43214">
    <property type="entry name" value="TWO-COMPONENT RESPONSE REGULATOR"/>
    <property type="match status" value="1"/>
</dbReference>
<proteinExistence type="predicted"/>
<evidence type="ECO:0000256" key="1">
    <source>
        <dbReference type="ARBA" id="ARBA00022553"/>
    </source>
</evidence>
<evidence type="ECO:0000259" key="7">
    <source>
        <dbReference type="PROSITE" id="PS50110"/>
    </source>
</evidence>
<dbReference type="SMART" id="SM00421">
    <property type="entry name" value="HTH_LUXR"/>
    <property type="match status" value="1"/>
</dbReference>
<evidence type="ECO:0000256" key="5">
    <source>
        <dbReference type="PROSITE-ProRule" id="PRU00169"/>
    </source>
</evidence>